<evidence type="ECO:0000313" key="3">
    <source>
        <dbReference type="EMBL" id="GFR52306.1"/>
    </source>
</evidence>
<feature type="compositionally biased region" description="Low complexity" evidence="2">
    <location>
        <begin position="72"/>
        <end position="97"/>
    </location>
</feature>
<feature type="region of interest" description="Disordered" evidence="2">
    <location>
        <begin position="583"/>
        <end position="608"/>
    </location>
</feature>
<feature type="compositionally biased region" description="Acidic residues" evidence="2">
    <location>
        <begin position="306"/>
        <end position="316"/>
    </location>
</feature>
<dbReference type="GO" id="GO:0045053">
    <property type="term" value="P:protein retention in Golgi apparatus"/>
    <property type="evidence" value="ECO:0007669"/>
    <property type="project" value="TreeGrafter"/>
</dbReference>
<feature type="compositionally biased region" description="Low complexity" evidence="2">
    <location>
        <begin position="192"/>
        <end position="235"/>
    </location>
</feature>
<evidence type="ECO:0000256" key="2">
    <source>
        <dbReference type="SAM" id="MobiDB-lite"/>
    </source>
</evidence>
<comment type="similarity">
    <text evidence="1">Belongs to the VPS13 family.</text>
</comment>
<feature type="region of interest" description="Disordered" evidence="2">
    <location>
        <begin position="174"/>
        <end position="328"/>
    </location>
</feature>
<evidence type="ECO:0000256" key="1">
    <source>
        <dbReference type="ARBA" id="ARBA00006545"/>
    </source>
</evidence>
<accession>A0AAD3E653</accession>
<feature type="non-terminal residue" evidence="3">
    <location>
        <position position="1"/>
    </location>
</feature>
<comment type="caution">
    <text evidence="3">The sequence shown here is derived from an EMBL/GenBank/DDBJ whole genome shotgun (WGS) entry which is preliminary data.</text>
</comment>
<feature type="non-terminal residue" evidence="3">
    <location>
        <position position="848"/>
    </location>
</feature>
<gene>
    <name evidence="3" type="ORF">Agub_g14843</name>
</gene>
<proteinExistence type="inferred from homology"/>
<feature type="compositionally biased region" description="Low complexity" evidence="2">
    <location>
        <begin position="759"/>
        <end position="796"/>
    </location>
</feature>
<name>A0AAD3E653_9CHLO</name>
<evidence type="ECO:0000313" key="4">
    <source>
        <dbReference type="Proteomes" id="UP001054857"/>
    </source>
</evidence>
<dbReference type="Proteomes" id="UP001054857">
    <property type="component" value="Unassembled WGS sequence"/>
</dbReference>
<organism evidence="3 4">
    <name type="scientific">Astrephomene gubernaculifera</name>
    <dbReference type="NCBI Taxonomy" id="47775"/>
    <lineage>
        <taxon>Eukaryota</taxon>
        <taxon>Viridiplantae</taxon>
        <taxon>Chlorophyta</taxon>
        <taxon>core chlorophytes</taxon>
        <taxon>Chlorophyceae</taxon>
        <taxon>CS clade</taxon>
        <taxon>Chlamydomonadales</taxon>
        <taxon>Astrephomenaceae</taxon>
        <taxon>Astrephomene</taxon>
    </lineage>
</organism>
<protein>
    <submittedName>
        <fullName evidence="3">Uncharacterized protein</fullName>
    </submittedName>
</protein>
<dbReference type="GO" id="GO:0006623">
    <property type="term" value="P:protein targeting to vacuole"/>
    <property type="evidence" value="ECO:0007669"/>
    <property type="project" value="TreeGrafter"/>
</dbReference>
<sequence>LVPEHVLAGAAAGAGGGGGAAAAALECPEALVLRLSDAGRVGQLRRHMTRSAALVESVAGLMEQEDPSLDPTTASSTTPTTGKTATGTGTGSSSSGLGVTRDLLDELLAHRDVFELSGSLPSLELKLSGRRPRAWRTVRQLAARECTTAAAGGAAAAAAVGAVVELSGSMYQQSESHAGTDVEGGVMTHGPGSTSSASDLTAAAAGSTSTAPRPPSAKSASRGSAAGTSAAAASVGPPPHSRPSSSRLAAAGGGGGGVASEALSGSDAEDEFEDAAEYQHGEEEAASDEEESSNSSIRMEDSASLSDDDDGEEEGDQEQHPNKGAAAAATAKLREISLEQEVPLLAVRLAAAAVQLQYSADRMAVALRMQALQVDDQLMGTALGRQFAVLAVSSSSPSSSSLSPSLSSLPYSGSDVRRTASAEAGAGGVGGASTESLDAPPLVQLSFISNSASSDRYQNLDSELTLHLEGLSLACHRPTVAALMGLGADMAYANSLLAAEKQVGAVQAPPPGAVQGAVQGSTAAAVAAATAAVAAPAAVVRTGGEGRTLMRLRLSMASLQLEMPYEVLQPSSSSAAGEFRVPRGFSEQQQQQQSHSQEQQQQQEGGEELIQADEETGEKAPNRRQLFALGTMDSFNFCLDVRPSSLELTTSLGNFTAQYGSLPYDNPYRTICTLRPGTSTSLIEVAFRMHSAAESLSQPRVPPGSPFYSLTASLSAVQLVYMGRFLNELLPYISGMLAMQPRSRPPTTSPGSDPPPHPSTSSASTSTAPGGHPESIVPPSAAATSADAAGSSSSSPAAAAAAAPPMVLLLDVSLASPVITLPQCSDSGLSLLADLGHLRLQNAVAWRR</sequence>
<keyword evidence="4" id="KW-1185">Reference proteome</keyword>
<dbReference type="PANTHER" id="PTHR16166">
    <property type="entry name" value="VACUOLAR PROTEIN SORTING-ASSOCIATED PROTEIN VPS13"/>
    <property type="match status" value="1"/>
</dbReference>
<feature type="compositionally biased region" description="Pro residues" evidence="2">
    <location>
        <begin position="743"/>
        <end position="758"/>
    </location>
</feature>
<reference evidence="3 4" key="1">
    <citation type="journal article" date="2021" name="Sci. Rep.">
        <title>Genome sequencing of the multicellular alga Astrephomene provides insights into convergent evolution of germ-soma differentiation.</title>
        <authorList>
            <person name="Yamashita S."/>
            <person name="Yamamoto K."/>
            <person name="Matsuzaki R."/>
            <person name="Suzuki S."/>
            <person name="Yamaguchi H."/>
            <person name="Hirooka S."/>
            <person name="Minakuchi Y."/>
            <person name="Miyagishima S."/>
            <person name="Kawachi M."/>
            <person name="Toyoda A."/>
            <person name="Nozaki H."/>
        </authorList>
    </citation>
    <scope>NUCLEOTIDE SEQUENCE [LARGE SCALE GENOMIC DNA]</scope>
    <source>
        <strain evidence="3 4">NIES-4017</strain>
    </source>
</reference>
<dbReference type="InterPro" id="IPR026847">
    <property type="entry name" value="VPS13"/>
</dbReference>
<feature type="compositionally biased region" description="Low complexity" evidence="2">
    <location>
        <begin position="586"/>
        <end position="604"/>
    </location>
</feature>
<feature type="region of interest" description="Disordered" evidence="2">
    <location>
        <begin position="740"/>
        <end position="796"/>
    </location>
</feature>
<feature type="region of interest" description="Disordered" evidence="2">
    <location>
        <begin position="62"/>
        <end position="97"/>
    </location>
</feature>
<feature type="compositionally biased region" description="Acidic residues" evidence="2">
    <location>
        <begin position="267"/>
        <end position="276"/>
    </location>
</feature>
<dbReference type="PANTHER" id="PTHR16166:SF93">
    <property type="entry name" value="INTERMEMBRANE LIPID TRANSFER PROTEIN VPS13"/>
    <property type="match status" value="1"/>
</dbReference>
<dbReference type="AlphaFoldDB" id="A0AAD3E653"/>
<dbReference type="EMBL" id="BMAR01000061">
    <property type="protein sequence ID" value="GFR52306.1"/>
    <property type="molecule type" value="Genomic_DNA"/>
</dbReference>